<dbReference type="InterPro" id="IPR000212">
    <property type="entry name" value="DNA_helicase_UvrD/REP"/>
</dbReference>
<keyword evidence="15" id="KW-0175">Coiled coil</keyword>
<dbReference type="InterPro" id="IPR011335">
    <property type="entry name" value="Restrct_endonuc-II-like"/>
</dbReference>
<dbReference type="InterPro" id="IPR014017">
    <property type="entry name" value="DNA_helicase_UvrD-like_C"/>
</dbReference>
<protein>
    <recommendedName>
        <fullName evidence="12">DNA 3'-5' helicase</fullName>
        <ecNumber evidence="12">5.6.2.4</ecNumber>
    </recommendedName>
</protein>
<keyword evidence="6" id="KW-0269">Exonuclease</keyword>
<dbReference type="OrthoDB" id="9810135at2"/>
<evidence type="ECO:0000256" key="10">
    <source>
        <dbReference type="ARBA" id="ARBA00023235"/>
    </source>
</evidence>
<keyword evidence="9" id="KW-0234">DNA repair</keyword>
<evidence type="ECO:0000256" key="11">
    <source>
        <dbReference type="ARBA" id="ARBA00034617"/>
    </source>
</evidence>
<keyword evidence="2 14" id="KW-0547">Nucleotide-binding</keyword>
<dbReference type="PROSITE" id="PS51198">
    <property type="entry name" value="UVRD_HELICASE_ATP_BIND"/>
    <property type="match status" value="1"/>
</dbReference>
<proteinExistence type="predicted"/>
<organism evidence="18 19">
    <name type="scientific">Anaerorhabdus furcosa</name>
    <dbReference type="NCBI Taxonomy" id="118967"/>
    <lineage>
        <taxon>Bacteria</taxon>
        <taxon>Bacillati</taxon>
        <taxon>Bacillota</taxon>
        <taxon>Erysipelotrichia</taxon>
        <taxon>Erysipelotrichales</taxon>
        <taxon>Erysipelotrichaceae</taxon>
        <taxon>Anaerorhabdus</taxon>
    </lineage>
</organism>
<evidence type="ECO:0000256" key="4">
    <source>
        <dbReference type="ARBA" id="ARBA00022801"/>
    </source>
</evidence>
<dbReference type="PANTHER" id="PTHR11070">
    <property type="entry name" value="UVRD / RECB / PCRA DNA HELICASE FAMILY MEMBER"/>
    <property type="match status" value="1"/>
</dbReference>
<dbReference type="PANTHER" id="PTHR11070:SF48">
    <property type="entry name" value="ATP-DEPENDENT HELICASE_NUCLEASE SUBUNIT A"/>
    <property type="match status" value="1"/>
</dbReference>
<dbReference type="GO" id="GO:0033202">
    <property type="term" value="C:DNA helicase complex"/>
    <property type="evidence" value="ECO:0007669"/>
    <property type="project" value="TreeGrafter"/>
</dbReference>
<dbReference type="GO" id="GO:0043138">
    <property type="term" value="F:3'-5' DNA helicase activity"/>
    <property type="evidence" value="ECO:0007669"/>
    <property type="project" value="UniProtKB-EC"/>
</dbReference>
<evidence type="ECO:0000256" key="13">
    <source>
        <dbReference type="ARBA" id="ARBA00048988"/>
    </source>
</evidence>
<dbReference type="STRING" id="118967.SAMN02745191_1370"/>
<keyword evidence="4 14" id="KW-0378">Hydrolase</keyword>
<reference evidence="19" key="1">
    <citation type="submission" date="2017-02" db="EMBL/GenBank/DDBJ databases">
        <authorList>
            <person name="Varghese N."/>
            <person name="Submissions S."/>
        </authorList>
    </citation>
    <scope>NUCLEOTIDE SEQUENCE [LARGE SCALE GENOMIC DNA]</scope>
    <source>
        <strain evidence="19">ATCC 25662</strain>
    </source>
</reference>
<dbReference type="SUPFAM" id="SSF52540">
    <property type="entry name" value="P-loop containing nucleoside triphosphate hydrolases"/>
    <property type="match status" value="1"/>
</dbReference>
<dbReference type="GO" id="GO:0003677">
    <property type="term" value="F:DNA binding"/>
    <property type="evidence" value="ECO:0007669"/>
    <property type="project" value="UniProtKB-KW"/>
</dbReference>
<feature type="binding site" evidence="14">
    <location>
        <begin position="22"/>
        <end position="29"/>
    </location>
    <ligand>
        <name>ATP</name>
        <dbReference type="ChEBI" id="CHEBI:30616"/>
    </ligand>
</feature>
<evidence type="ECO:0000256" key="1">
    <source>
        <dbReference type="ARBA" id="ARBA00022722"/>
    </source>
</evidence>
<dbReference type="PROSITE" id="PS51217">
    <property type="entry name" value="UVRD_HELICASE_CTER"/>
    <property type="match status" value="1"/>
</dbReference>
<evidence type="ECO:0000256" key="14">
    <source>
        <dbReference type="PROSITE-ProRule" id="PRU00560"/>
    </source>
</evidence>
<accession>A0A1T4MRP8</accession>
<dbReference type="InterPro" id="IPR011604">
    <property type="entry name" value="PDDEXK-like_dom_sf"/>
</dbReference>
<gene>
    <name evidence="18" type="ORF">SAMN02745191_1370</name>
</gene>
<dbReference type="Gene3D" id="3.90.320.10">
    <property type="match status" value="1"/>
</dbReference>
<evidence type="ECO:0000256" key="9">
    <source>
        <dbReference type="ARBA" id="ARBA00023204"/>
    </source>
</evidence>
<evidence type="ECO:0000313" key="18">
    <source>
        <dbReference type="EMBL" id="SJZ69506.1"/>
    </source>
</evidence>
<feature type="domain" description="UvrD-like helicase C-terminal" evidence="17">
    <location>
        <begin position="473"/>
        <end position="729"/>
    </location>
</feature>
<evidence type="ECO:0000256" key="7">
    <source>
        <dbReference type="ARBA" id="ARBA00022840"/>
    </source>
</evidence>
<dbReference type="Proteomes" id="UP000243297">
    <property type="component" value="Unassembled WGS sequence"/>
</dbReference>
<feature type="coiled-coil region" evidence="15">
    <location>
        <begin position="773"/>
        <end position="807"/>
    </location>
</feature>
<dbReference type="Gene3D" id="3.40.50.300">
    <property type="entry name" value="P-loop containing nucleotide triphosphate hydrolases"/>
    <property type="match status" value="4"/>
</dbReference>
<evidence type="ECO:0000259" key="16">
    <source>
        <dbReference type="PROSITE" id="PS51198"/>
    </source>
</evidence>
<dbReference type="SUPFAM" id="SSF52980">
    <property type="entry name" value="Restriction endonuclease-like"/>
    <property type="match status" value="1"/>
</dbReference>
<dbReference type="EC" id="5.6.2.4" evidence="12"/>
<keyword evidence="1" id="KW-0540">Nuclease</keyword>
<keyword evidence="3" id="KW-0227">DNA damage</keyword>
<dbReference type="InterPro" id="IPR014016">
    <property type="entry name" value="UvrD-like_ATP-bd"/>
</dbReference>
<evidence type="ECO:0000259" key="17">
    <source>
        <dbReference type="PROSITE" id="PS51217"/>
    </source>
</evidence>
<evidence type="ECO:0000256" key="12">
    <source>
        <dbReference type="ARBA" id="ARBA00034808"/>
    </source>
</evidence>
<evidence type="ECO:0000256" key="3">
    <source>
        <dbReference type="ARBA" id="ARBA00022763"/>
    </source>
</evidence>
<dbReference type="GO" id="GO:0005829">
    <property type="term" value="C:cytosol"/>
    <property type="evidence" value="ECO:0007669"/>
    <property type="project" value="TreeGrafter"/>
</dbReference>
<dbReference type="Pfam" id="PF00580">
    <property type="entry name" value="UvrD-helicase"/>
    <property type="match status" value="1"/>
</dbReference>
<evidence type="ECO:0000256" key="15">
    <source>
        <dbReference type="SAM" id="Coils"/>
    </source>
</evidence>
<dbReference type="GO" id="GO:0004527">
    <property type="term" value="F:exonuclease activity"/>
    <property type="evidence" value="ECO:0007669"/>
    <property type="project" value="UniProtKB-KW"/>
</dbReference>
<feature type="domain" description="UvrD-like helicase ATP-binding" evidence="16">
    <location>
        <begin position="1"/>
        <end position="452"/>
    </location>
</feature>
<keyword evidence="7 14" id="KW-0067">ATP-binding</keyword>
<dbReference type="InterPro" id="IPR027417">
    <property type="entry name" value="P-loop_NTPase"/>
</dbReference>
<evidence type="ECO:0000256" key="8">
    <source>
        <dbReference type="ARBA" id="ARBA00023125"/>
    </source>
</evidence>
<evidence type="ECO:0000256" key="2">
    <source>
        <dbReference type="ARBA" id="ARBA00022741"/>
    </source>
</evidence>
<keyword evidence="10" id="KW-0413">Isomerase</keyword>
<dbReference type="Pfam" id="PF13361">
    <property type="entry name" value="UvrD_C"/>
    <property type="match status" value="1"/>
</dbReference>
<keyword evidence="8" id="KW-0238">DNA-binding</keyword>
<evidence type="ECO:0000256" key="5">
    <source>
        <dbReference type="ARBA" id="ARBA00022806"/>
    </source>
</evidence>
<evidence type="ECO:0000256" key="6">
    <source>
        <dbReference type="ARBA" id="ARBA00022839"/>
    </source>
</evidence>
<keyword evidence="19" id="KW-1185">Reference proteome</keyword>
<evidence type="ECO:0000313" key="19">
    <source>
        <dbReference type="Proteomes" id="UP000243297"/>
    </source>
</evidence>
<name>A0A1T4MRP8_9FIRM</name>
<dbReference type="AlphaFoldDB" id="A0A1T4MRP8"/>
<sequence>MKWNKEQLEAINTTGTNVLVSASAGAGKTAVLVERLVKRCLTDKVQLNEILAMTFTEAAANEMKKRLSKRLNEEYNSPGSDQEYIAKQLVYLQDAKISTIHSFCLDLIKKHADAIGLNPNFANTILEEGQLNFAKENAFNEVLDGWCTHRKEDISLLSQYFSSRSEDFSEMKNTVYQIIQAANASSDEHTWYQNAKSSYQRITNQHDFSNDTLHYFFSSCKLDIEIQIQYLMQCKKIMELSDIDNQKVYTSILSNLEFMLAAKNSVDSKTIDALVDSFRRACSKPLAPFGKNKEYTSVRTECLKHRSKCIALYPDLETSRIDSNHMSDFAMHLLDFSKEVGLALINNKVKFEAIHFDDMERYAYQILLQDDFRIAKLYRELFKEILVDEFQDTSELQNEIICLISNGNNIFRVGDVKQSIYRFRKAKPEIMRSLMVDSTTKQINLAFNYRSNHSIVSFTNDLFDKLMNVEGCKDSYRSIDHVQAGTDLQHSFDSPVEFYALHTKEIYENLDSKQAKARFIAQKIIEMKETTNFKKWSDYVILAKSHADKNLLKQVFSEYNIPHSIDAKEGFYQSTCCHIVVSMLRLIDAIDDISLVAVLTSPLYKMSDDELALLKLNYKSIYDGCLKSNHPLIRDIKFCRQTIREEGLCKCLNYIATINNFVEEQLDIQQRTNFDLLFQKASSFQLQSNSLKQFINQIDLNIDEKSDEATSLGPEEDVVRAITIHHSKGLQYKVVFYWSTSSNRQLEKADSVLVDPDLGIGLYGFYLPYRLRRATIQRIAIEHKSNLEDLEEAIRVLYVALTRAETKLIIVDKVDKEIEKTIITLSLLNARKGMTQLILSALSSQVNFTRFDVFSIDNHIATSKEKENISFKMKYSLEDHTIKTLSPSSTENYFVPKLNFHDSTNRGTTLHEIIERLPNRVWNENDFDSSQISMNDIQKCIHFSQTDLYAKCITMDIKKEYPFTLLDHQTLIQGSFDFIATDESNCILIDFKTDRNVLKDDLCLRYTKQIETYCHVLTNLYPSLKIKAYLYSFELEQFIEIES</sequence>
<dbReference type="GO" id="GO:0000725">
    <property type="term" value="P:recombinational repair"/>
    <property type="evidence" value="ECO:0007669"/>
    <property type="project" value="TreeGrafter"/>
</dbReference>
<dbReference type="GO" id="GO:0005524">
    <property type="term" value="F:ATP binding"/>
    <property type="evidence" value="ECO:0007669"/>
    <property type="project" value="UniProtKB-UniRule"/>
</dbReference>
<dbReference type="RefSeq" id="WP_159443746.1">
    <property type="nucleotide sequence ID" value="NZ_FUWY01000003.1"/>
</dbReference>
<keyword evidence="5 14" id="KW-0347">Helicase</keyword>
<comment type="catalytic activity">
    <reaction evidence="13">
        <text>ATP + H2O = ADP + phosphate + H(+)</text>
        <dbReference type="Rhea" id="RHEA:13065"/>
        <dbReference type="ChEBI" id="CHEBI:15377"/>
        <dbReference type="ChEBI" id="CHEBI:15378"/>
        <dbReference type="ChEBI" id="CHEBI:30616"/>
        <dbReference type="ChEBI" id="CHEBI:43474"/>
        <dbReference type="ChEBI" id="CHEBI:456216"/>
        <dbReference type="EC" id="5.6.2.4"/>
    </reaction>
</comment>
<comment type="catalytic activity">
    <reaction evidence="11">
        <text>Couples ATP hydrolysis with the unwinding of duplex DNA by translocating in the 3'-5' direction.</text>
        <dbReference type="EC" id="5.6.2.4"/>
    </reaction>
</comment>
<dbReference type="EMBL" id="FUWY01000003">
    <property type="protein sequence ID" value="SJZ69506.1"/>
    <property type="molecule type" value="Genomic_DNA"/>
</dbReference>